<dbReference type="GO" id="GO:0009927">
    <property type="term" value="F:histidine phosphotransfer kinase activity"/>
    <property type="evidence" value="ECO:0007669"/>
    <property type="project" value="TreeGrafter"/>
</dbReference>
<dbReference type="InterPro" id="IPR003018">
    <property type="entry name" value="GAF"/>
</dbReference>
<organism evidence="8 9">
    <name type="scientific">Elstera cyanobacteriorum</name>
    <dbReference type="NCBI Taxonomy" id="2022747"/>
    <lineage>
        <taxon>Bacteria</taxon>
        <taxon>Pseudomonadati</taxon>
        <taxon>Pseudomonadota</taxon>
        <taxon>Alphaproteobacteria</taxon>
        <taxon>Rhodospirillales</taxon>
        <taxon>Rhodospirillaceae</taxon>
        <taxon>Elstera</taxon>
    </lineage>
</organism>
<dbReference type="Pfam" id="PF02518">
    <property type="entry name" value="HATPase_c"/>
    <property type="match status" value="1"/>
</dbReference>
<evidence type="ECO:0000313" key="9">
    <source>
        <dbReference type="Proteomes" id="UP000216361"/>
    </source>
</evidence>
<dbReference type="PROSITE" id="PS50109">
    <property type="entry name" value="HIS_KIN"/>
    <property type="match status" value="1"/>
</dbReference>
<dbReference type="Gene3D" id="3.30.450.40">
    <property type="match status" value="1"/>
</dbReference>
<dbReference type="OrthoDB" id="315417at2"/>
<dbReference type="AlphaFoldDB" id="A0A255XKC6"/>
<dbReference type="RefSeq" id="WP_094410094.1">
    <property type="nucleotide sequence ID" value="NZ_BMJZ01000005.1"/>
</dbReference>
<feature type="compositionally biased region" description="Polar residues" evidence="6">
    <location>
        <begin position="406"/>
        <end position="421"/>
    </location>
</feature>
<dbReference type="Pfam" id="PF01590">
    <property type="entry name" value="GAF"/>
    <property type="match status" value="1"/>
</dbReference>
<keyword evidence="9" id="KW-1185">Reference proteome</keyword>
<dbReference type="EC" id="2.7.13.3" evidence="2"/>
<comment type="caution">
    <text evidence="8">The sequence shown here is derived from an EMBL/GenBank/DDBJ whole genome shotgun (WGS) entry which is preliminary data.</text>
</comment>
<dbReference type="InterPro" id="IPR036890">
    <property type="entry name" value="HATPase_C_sf"/>
</dbReference>
<feature type="region of interest" description="Disordered" evidence="6">
    <location>
        <begin position="402"/>
        <end position="421"/>
    </location>
</feature>
<dbReference type="InterPro" id="IPR003594">
    <property type="entry name" value="HATPase_dom"/>
</dbReference>
<evidence type="ECO:0000256" key="4">
    <source>
        <dbReference type="ARBA" id="ARBA00022679"/>
    </source>
</evidence>
<gene>
    <name evidence="8" type="ORF">CHR90_15910</name>
</gene>
<dbReference type="SUPFAM" id="SSF55874">
    <property type="entry name" value="ATPase domain of HSP90 chaperone/DNA topoisomerase II/histidine kinase"/>
    <property type="match status" value="1"/>
</dbReference>
<dbReference type="InterPro" id="IPR005467">
    <property type="entry name" value="His_kinase_dom"/>
</dbReference>
<dbReference type="SUPFAM" id="SSF47384">
    <property type="entry name" value="Homodimeric domain of signal transducing histidine kinase"/>
    <property type="match status" value="1"/>
</dbReference>
<dbReference type="InterPro" id="IPR036097">
    <property type="entry name" value="HisK_dim/P_sf"/>
</dbReference>
<dbReference type="InterPro" id="IPR029016">
    <property type="entry name" value="GAF-like_dom_sf"/>
</dbReference>
<dbReference type="PANTHER" id="PTHR43047:SF72">
    <property type="entry name" value="OSMOSENSING HISTIDINE PROTEIN KINASE SLN1"/>
    <property type="match status" value="1"/>
</dbReference>
<dbReference type="SMART" id="SM00388">
    <property type="entry name" value="HisKA"/>
    <property type="match status" value="1"/>
</dbReference>
<dbReference type="Gene3D" id="3.30.565.10">
    <property type="entry name" value="Histidine kinase-like ATPase, C-terminal domain"/>
    <property type="match status" value="1"/>
</dbReference>
<dbReference type="PRINTS" id="PR00344">
    <property type="entry name" value="BCTRLSENSOR"/>
</dbReference>
<evidence type="ECO:0000256" key="2">
    <source>
        <dbReference type="ARBA" id="ARBA00012438"/>
    </source>
</evidence>
<evidence type="ECO:0000256" key="3">
    <source>
        <dbReference type="ARBA" id="ARBA00022553"/>
    </source>
</evidence>
<feature type="domain" description="Histidine kinase" evidence="7">
    <location>
        <begin position="183"/>
        <end position="403"/>
    </location>
</feature>
<evidence type="ECO:0000259" key="7">
    <source>
        <dbReference type="PROSITE" id="PS50109"/>
    </source>
</evidence>
<dbReference type="SMART" id="SM00387">
    <property type="entry name" value="HATPase_c"/>
    <property type="match status" value="1"/>
</dbReference>
<reference evidence="8 9" key="1">
    <citation type="submission" date="2017-07" db="EMBL/GenBank/DDBJ databases">
        <title>Elstera cyanobacteriorum sp. nov., a novel bacterium isolated from cyanobacterial aggregates in a eutrophic lake.</title>
        <authorList>
            <person name="Cai H."/>
        </authorList>
    </citation>
    <scope>NUCLEOTIDE SEQUENCE [LARGE SCALE GENOMIC DNA]</scope>
    <source>
        <strain evidence="8 9">TH019</strain>
    </source>
</reference>
<protein>
    <recommendedName>
        <fullName evidence="2">histidine kinase</fullName>
        <ecNumber evidence="2">2.7.13.3</ecNumber>
    </recommendedName>
</protein>
<dbReference type="PANTHER" id="PTHR43047">
    <property type="entry name" value="TWO-COMPONENT HISTIDINE PROTEIN KINASE"/>
    <property type="match status" value="1"/>
</dbReference>
<evidence type="ECO:0000256" key="6">
    <source>
        <dbReference type="SAM" id="MobiDB-lite"/>
    </source>
</evidence>
<evidence type="ECO:0000256" key="1">
    <source>
        <dbReference type="ARBA" id="ARBA00000085"/>
    </source>
</evidence>
<keyword evidence="3" id="KW-0597">Phosphoprotein</keyword>
<dbReference type="CDD" id="cd00082">
    <property type="entry name" value="HisKA"/>
    <property type="match status" value="1"/>
</dbReference>
<dbReference type="SMART" id="SM00065">
    <property type="entry name" value="GAF"/>
    <property type="match status" value="1"/>
</dbReference>
<sequence length="421" mass="45885">MTAIPSPPVPADESARLEALHSFCALDTPDDPRLDHLVQLATRLLDCPIALVSLLDSDRQWFKAKIGLDVTETPRRIAFCAYAILDDDIMIVEDALLDPRFAGNPLVTDAPHIRFYAGAPLISETGFRLGTLCVIDQKPRQFSEAQLNLLKELAQLAVDALDLHRIIAQTRQDNLARTRFLSSLSHELRTPLNAIMGFSEMILLQSPSDRIADYARAIHQGGTGLLQLVDDILDYGQIEAGERPMTLEAVDLDSAILAAVRQVRPLADRRQVHLKLMLPTLLTVQADKSALNQVLVHLLENAVKFTRAGGNVRVAAQVAETWGDDEWVHVTVTDTGIGIEPQTLARLGDPFLRPENAMTSSERGAGLGIALSRRLLQAMGGSVAFSSKPDHGTKVTLRLPLAKPTSGASLRPQSAPDTPRA</sequence>
<dbReference type="InterPro" id="IPR004358">
    <property type="entry name" value="Sig_transdc_His_kin-like_C"/>
</dbReference>
<comment type="catalytic activity">
    <reaction evidence="1">
        <text>ATP + protein L-histidine = ADP + protein N-phospho-L-histidine.</text>
        <dbReference type="EC" id="2.7.13.3"/>
    </reaction>
</comment>
<dbReference type="GO" id="GO:0005886">
    <property type="term" value="C:plasma membrane"/>
    <property type="evidence" value="ECO:0007669"/>
    <property type="project" value="TreeGrafter"/>
</dbReference>
<keyword evidence="5" id="KW-0418">Kinase</keyword>
<evidence type="ECO:0000256" key="5">
    <source>
        <dbReference type="ARBA" id="ARBA00022777"/>
    </source>
</evidence>
<dbReference type="SUPFAM" id="SSF55781">
    <property type="entry name" value="GAF domain-like"/>
    <property type="match status" value="1"/>
</dbReference>
<dbReference type="Pfam" id="PF00512">
    <property type="entry name" value="HisKA"/>
    <property type="match status" value="1"/>
</dbReference>
<name>A0A255XKC6_9PROT</name>
<dbReference type="Proteomes" id="UP000216361">
    <property type="component" value="Unassembled WGS sequence"/>
</dbReference>
<dbReference type="InterPro" id="IPR003661">
    <property type="entry name" value="HisK_dim/P_dom"/>
</dbReference>
<evidence type="ECO:0000313" key="8">
    <source>
        <dbReference type="EMBL" id="OYQ17436.1"/>
    </source>
</evidence>
<accession>A0A255XKC6</accession>
<dbReference type="Gene3D" id="1.10.287.130">
    <property type="match status" value="1"/>
</dbReference>
<proteinExistence type="predicted"/>
<dbReference type="EMBL" id="NOXS01000034">
    <property type="protein sequence ID" value="OYQ17436.1"/>
    <property type="molecule type" value="Genomic_DNA"/>
</dbReference>
<dbReference type="GO" id="GO:0000155">
    <property type="term" value="F:phosphorelay sensor kinase activity"/>
    <property type="evidence" value="ECO:0007669"/>
    <property type="project" value="InterPro"/>
</dbReference>
<keyword evidence="4" id="KW-0808">Transferase</keyword>